<sequence>MGIENDSYESNLIKIKKDLQRNIEEIDYSKNKSLSEIDNLVGLTVYTLKEFDVDDAEIKKIRNRWQVVEDEIVQKYTRIKSQTIIEYEENKSTIKGTFDNDCS</sequence>
<proteinExistence type="predicted"/>
<name>A0A5P0ZJU2_9LACO</name>
<protein>
    <submittedName>
        <fullName evidence="1">Uncharacterized protein</fullName>
    </submittedName>
</protein>
<dbReference type="Proteomes" id="UP000380386">
    <property type="component" value="Unassembled WGS sequence"/>
</dbReference>
<evidence type="ECO:0000313" key="1">
    <source>
        <dbReference type="EMBL" id="MQS53363.1"/>
    </source>
</evidence>
<comment type="caution">
    <text evidence="1">The sequence shown here is derived from an EMBL/GenBank/DDBJ whole genome shotgun (WGS) entry which is preliminary data.</text>
</comment>
<organism evidence="1 2">
    <name type="scientific">Companilactobacillus mishanensis</name>
    <dbReference type="NCBI Taxonomy" id="2486008"/>
    <lineage>
        <taxon>Bacteria</taxon>
        <taxon>Bacillati</taxon>
        <taxon>Bacillota</taxon>
        <taxon>Bacilli</taxon>
        <taxon>Lactobacillales</taxon>
        <taxon>Lactobacillaceae</taxon>
        <taxon>Companilactobacillus</taxon>
    </lineage>
</organism>
<accession>A0A5P0ZJU2</accession>
<dbReference type="RefSeq" id="WP_153383835.1">
    <property type="nucleotide sequence ID" value="NZ_VDFM01000016.1"/>
</dbReference>
<evidence type="ECO:0000313" key="2">
    <source>
        <dbReference type="Proteomes" id="UP000380386"/>
    </source>
</evidence>
<dbReference type="EMBL" id="VDFM01000016">
    <property type="protein sequence ID" value="MQS53363.1"/>
    <property type="molecule type" value="Genomic_DNA"/>
</dbReference>
<gene>
    <name evidence="1" type="ORF">FHL02_10060</name>
</gene>
<dbReference type="AlphaFoldDB" id="A0A5P0ZJU2"/>
<reference evidence="1 2" key="1">
    <citation type="journal article" date="2019" name="Syst. Appl. Microbiol.">
        <title>Polyphasic characterization of two novel Lactobacillus spp. isolated from blown salami packages: Description of Lactobacillus halodurans sp. nov. and Lactobacillus salsicarnum sp. nov.</title>
        <authorList>
            <person name="Schuster J.A."/>
            <person name="Klingl A."/>
            <person name="Vogel R.F."/>
            <person name="Ehrmann M.A."/>
        </authorList>
    </citation>
    <scope>NUCLEOTIDE SEQUENCE [LARGE SCALE GENOMIC DNA]</scope>
    <source>
        <strain evidence="1 2">TMW 1.2118</strain>
    </source>
</reference>